<dbReference type="Gene3D" id="2.40.170.20">
    <property type="entry name" value="TonB-dependent receptor, beta-barrel domain"/>
    <property type="match status" value="1"/>
</dbReference>
<dbReference type="RefSeq" id="WP_377138975.1">
    <property type="nucleotide sequence ID" value="NZ_JBHTIA010000003.1"/>
</dbReference>
<evidence type="ECO:0000259" key="10">
    <source>
        <dbReference type="Pfam" id="PF00593"/>
    </source>
</evidence>
<evidence type="ECO:0000256" key="6">
    <source>
        <dbReference type="ARBA" id="ARBA00023136"/>
    </source>
</evidence>
<dbReference type="InterPro" id="IPR012910">
    <property type="entry name" value="Plug_dom"/>
</dbReference>
<evidence type="ECO:0000256" key="8">
    <source>
        <dbReference type="PROSITE-ProRule" id="PRU01360"/>
    </source>
</evidence>
<gene>
    <name evidence="12" type="ORF">ACFQZI_04510</name>
</gene>
<dbReference type="InterPro" id="IPR039426">
    <property type="entry name" value="TonB-dep_rcpt-like"/>
</dbReference>
<name>A0ABW2ZD47_9SPHI</name>
<dbReference type="NCBIfam" id="TIGR04056">
    <property type="entry name" value="OMP_RagA_SusC"/>
    <property type="match status" value="1"/>
</dbReference>
<comment type="caution">
    <text evidence="12">The sequence shown here is derived from an EMBL/GenBank/DDBJ whole genome shotgun (WGS) entry which is preliminary data.</text>
</comment>
<evidence type="ECO:0000313" key="13">
    <source>
        <dbReference type="Proteomes" id="UP001597073"/>
    </source>
</evidence>
<keyword evidence="13" id="KW-1185">Reference proteome</keyword>
<keyword evidence="5 9" id="KW-0798">TonB box</keyword>
<evidence type="ECO:0000256" key="7">
    <source>
        <dbReference type="ARBA" id="ARBA00023237"/>
    </source>
</evidence>
<dbReference type="InterPro" id="IPR037066">
    <property type="entry name" value="Plug_dom_sf"/>
</dbReference>
<protein>
    <submittedName>
        <fullName evidence="12">SusC/RagA family TonB-linked outer membrane protein</fullName>
    </submittedName>
</protein>
<keyword evidence="3 8" id="KW-1134">Transmembrane beta strand</keyword>
<keyword evidence="6 8" id="KW-0472">Membrane</keyword>
<feature type="domain" description="TonB-dependent receptor plug" evidence="11">
    <location>
        <begin position="101"/>
        <end position="226"/>
    </location>
</feature>
<dbReference type="Pfam" id="PF00593">
    <property type="entry name" value="TonB_dep_Rec_b-barrel"/>
    <property type="match status" value="1"/>
</dbReference>
<dbReference type="SUPFAM" id="SSF49464">
    <property type="entry name" value="Carboxypeptidase regulatory domain-like"/>
    <property type="match status" value="1"/>
</dbReference>
<evidence type="ECO:0000256" key="4">
    <source>
        <dbReference type="ARBA" id="ARBA00022692"/>
    </source>
</evidence>
<dbReference type="EMBL" id="JBHTIA010000003">
    <property type="protein sequence ID" value="MFD0764100.1"/>
    <property type="molecule type" value="Genomic_DNA"/>
</dbReference>
<accession>A0ABW2ZD47</accession>
<dbReference type="Pfam" id="PF07715">
    <property type="entry name" value="Plug"/>
    <property type="match status" value="1"/>
</dbReference>
<dbReference type="InterPro" id="IPR008969">
    <property type="entry name" value="CarboxyPept-like_regulatory"/>
</dbReference>
<evidence type="ECO:0000256" key="2">
    <source>
        <dbReference type="ARBA" id="ARBA00022448"/>
    </source>
</evidence>
<keyword evidence="4 8" id="KW-0812">Transmembrane</keyword>
<dbReference type="InterPro" id="IPR036942">
    <property type="entry name" value="Beta-barrel_TonB_sf"/>
</dbReference>
<keyword evidence="7 8" id="KW-0998">Cell outer membrane</keyword>
<dbReference type="InterPro" id="IPR023996">
    <property type="entry name" value="TonB-dep_OMP_SusC/RagA"/>
</dbReference>
<dbReference type="NCBIfam" id="TIGR04057">
    <property type="entry name" value="SusC_RagA_signa"/>
    <property type="match status" value="1"/>
</dbReference>
<sequence>MFVQPALAQNKVITGKVTDKKDGSTLIGVSVGATGGVGTLTGVDGTFRLSVPANTTTLNFTYIGYKSQTVTITGSTVNVTMESSSTALNEVVVLGYGSQRVKDATGSVASLSTKDFNKGVISTPEQLLQGRIAGVQVTPASGEPGAGASINIRGTSSIRAGNNPLYVIDGVPLDAGGTSGGFDSNAGSSSARNPLAFLNPADIENISVLKDASSAAIYGSRGANGVILITTRKGRKGQGIQFGASTSVANVAKRYDLLNRDQFLAGVNAVGADASAVDLGGNTDWQKEIFRTAISQNYNLAFGGGNDKGNYRASVSYDDQNGTVKTSNLKRLTGRLNASQSFFDNFLKLDLNFLASNVKNRYALITNNAGFQGSLIGAALQANPTYPVRNPDGTYFSVNGFRNPVALLNLVDDADNINRYLTNLAATFNITKNLAYKASAGYDFSKGLRKTFFDPTIPAFTDGSGYRNFNIDPATGNGRAVYQDQKLMNFTIEHTLTYDKKWADNSQLTVLGGYSYYSYKNYGVNRIGFGIPSGGSYVKDLDKFAHQLPYPTGDSSKTELQSFFGRAFYSYKDRFLFTATLRTDGSSRFGKNNKYATFPALSFKWKLMNESFMPKNGVFNDLSVRLNYGKTGNQEFPPYASIAVNQLQYNNSLVTLNPASPNLKWETTEAYGVGIDFSMFNNRLTGSIDYFNKGTKDLLFFQDYAQPSAFARRWVNLAGTVKNTGVDMIVNYAAIQGSKFSWDLSYNMTLLRNRMTNFGNANVITGNIDGQGLSGAYSQVITNNEPLFSFKVGQFSGFDDQGFNKDPQIIDQPKIVGSAIPTFTAGLTNNFTYGNFNLNIFINGSAGFYIYNNTANAYFLKGNLVSGRNVTKEVAASKENPLNSGEVSTRFLEKGDFIRLANVNLGYTFRMAPQSKIKTLRVSVTGQNLALITGYSGLDPEINTNKARNEVPSRGIDYTSYPSSRIFTLGLNAGF</sequence>
<evidence type="ECO:0000313" key="12">
    <source>
        <dbReference type="EMBL" id="MFD0764100.1"/>
    </source>
</evidence>
<dbReference type="Gene3D" id="2.60.40.1120">
    <property type="entry name" value="Carboxypeptidase-like, regulatory domain"/>
    <property type="match status" value="1"/>
</dbReference>
<evidence type="ECO:0000256" key="9">
    <source>
        <dbReference type="RuleBase" id="RU003357"/>
    </source>
</evidence>
<dbReference type="PROSITE" id="PS52016">
    <property type="entry name" value="TONB_DEPENDENT_REC_3"/>
    <property type="match status" value="1"/>
</dbReference>
<dbReference type="InterPro" id="IPR023997">
    <property type="entry name" value="TonB-dep_OMP_SusC/RagA_CS"/>
</dbReference>
<comment type="subcellular location">
    <subcellularLocation>
        <location evidence="1 8">Cell outer membrane</location>
        <topology evidence="1 8">Multi-pass membrane protein</topology>
    </subcellularLocation>
</comment>
<proteinExistence type="inferred from homology"/>
<evidence type="ECO:0000256" key="3">
    <source>
        <dbReference type="ARBA" id="ARBA00022452"/>
    </source>
</evidence>
<dbReference type="Pfam" id="PF13715">
    <property type="entry name" value="CarbopepD_reg_2"/>
    <property type="match status" value="1"/>
</dbReference>
<dbReference type="SUPFAM" id="SSF56935">
    <property type="entry name" value="Porins"/>
    <property type="match status" value="1"/>
</dbReference>
<dbReference type="Proteomes" id="UP001597073">
    <property type="component" value="Unassembled WGS sequence"/>
</dbReference>
<dbReference type="Gene3D" id="2.170.130.10">
    <property type="entry name" value="TonB-dependent receptor, plug domain"/>
    <property type="match status" value="1"/>
</dbReference>
<evidence type="ECO:0000256" key="5">
    <source>
        <dbReference type="ARBA" id="ARBA00023077"/>
    </source>
</evidence>
<organism evidence="12 13">
    <name type="scientific">Mucilaginibacter lutimaris</name>
    <dbReference type="NCBI Taxonomy" id="931629"/>
    <lineage>
        <taxon>Bacteria</taxon>
        <taxon>Pseudomonadati</taxon>
        <taxon>Bacteroidota</taxon>
        <taxon>Sphingobacteriia</taxon>
        <taxon>Sphingobacteriales</taxon>
        <taxon>Sphingobacteriaceae</taxon>
        <taxon>Mucilaginibacter</taxon>
    </lineage>
</organism>
<feature type="domain" description="TonB-dependent receptor-like beta-barrel" evidence="10">
    <location>
        <begin position="385"/>
        <end position="929"/>
    </location>
</feature>
<dbReference type="InterPro" id="IPR000531">
    <property type="entry name" value="Beta-barrel_TonB"/>
</dbReference>
<comment type="similarity">
    <text evidence="8 9">Belongs to the TonB-dependent receptor family.</text>
</comment>
<reference evidence="13" key="1">
    <citation type="journal article" date="2019" name="Int. J. Syst. Evol. Microbiol.">
        <title>The Global Catalogue of Microorganisms (GCM) 10K type strain sequencing project: providing services to taxonomists for standard genome sequencing and annotation.</title>
        <authorList>
            <consortium name="The Broad Institute Genomics Platform"/>
            <consortium name="The Broad Institute Genome Sequencing Center for Infectious Disease"/>
            <person name="Wu L."/>
            <person name="Ma J."/>
        </authorList>
    </citation>
    <scope>NUCLEOTIDE SEQUENCE [LARGE SCALE GENOMIC DNA]</scope>
    <source>
        <strain evidence="13">CCUG 60742</strain>
    </source>
</reference>
<evidence type="ECO:0000256" key="1">
    <source>
        <dbReference type="ARBA" id="ARBA00004571"/>
    </source>
</evidence>
<keyword evidence="2 8" id="KW-0813">Transport</keyword>
<evidence type="ECO:0000259" key="11">
    <source>
        <dbReference type="Pfam" id="PF07715"/>
    </source>
</evidence>